<feature type="transmembrane region" description="Helical" evidence="10">
    <location>
        <begin position="234"/>
        <end position="253"/>
    </location>
</feature>
<keyword evidence="8" id="KW-0406">Ion transport</keyword>
<feature type="transmembrane region" description="Helical" evidence="10">
    <location>
        <begin position="412"/>
        <end position="434"/>
    </location>
</feature>
<evidence type="ECO:0000256" key="2">
    <source>
        <dbReference type="ARBA" id="ARBA00022448"/>
    </source>
</evidence>
<dbReference type="EMBL" id="JAVDWA010000001">
    <property type="protein sequence ID" value="MDR7071242.1"/>
    <property type="molecule type" value="Genomic_DNA"/>
</dbReference>
<keyword evidence="2" id="KW-0813">Transport</keyword>
<feature type="transmembrane region" description="Helical" evidence="10">
    <location>
        <begin position="355"/>
        <end position="376"/>
    </location>
</feature>
<comment type="caution">
    <text evidence="11">The sequence shown here is derived from an EMBL/GenBank/DDBJ whole genome shotgun (WGS) entry which is preliminary data.</text>
</comment>
<evidence type="ECO:0000256" key="5">
    <source>
        <dbReference type="ARBA" id="ARBA00022692"/>
    </source>
</evidence>
<evidence type="ECO:0000256" key="3">
    <source>
        <dbReference type="ARBA" id="ARBA00022475"/>
    </source>
</evidence>
<evidence type="ECO:0000256" key="6">
    <source>
        <dbReference type="ARBA" id="ARBA00022958"/>
    </source>
</evidence>
<evidence type="ECO:0000313" key="12">
    <source>
        <dbReference type="Proteomes" id="UP001258181"/>
    </source>
</evidence>
<sequence>MALLVNKSRQFLYQPFTLKPPQILALLFLILIIVGAVLLKLPIAHEKTISWIDAFFIATSASTVTGLVTVDPGTTFTLFGEIVILFLIQVGGLGVMSFASLIVIMLGKKISIKQRMLMQEALNQPSLGGVIRLVRNLFLFSISIQIIAISVLSIRWVPDMGLSKGIYYSVFHVISAYNNAGFSLWSDGLIRYVGDPTVNLVITWLIITGGIGFTVLIDLWVSKTWKELTLHSKVMIISTFVINILAILLVYLFEFNNPKTLGMLSGGEKLWAAYFQGISPRTAGFNSIDMTAIQPDTALLMTLLMFVGAGSASTGGGIKLTTFVVILFTVLTFIKGKDETVVLKRTIRNAIIFRALAITMISLMVVFIALFILTYVQKGDSFMVILFEVVSAFGTVGLSMGLSPHLMLISKIVIMAVMIFGKLGPLTLLFSLAAPKKDNIRYPDGEVLTG</sequence>
<accession>A0ABU1TVL5</accession>
<evidence type="ECO:0000256" key="9">
    <source>
        <dbReference type="ARBA" id="ARBA00023136"/>
    </source>
</evidence>
<feature type="transmembrane region" description="Helical" evidence="10">
    <location>
        <begin position="137"/>
        <end position="157"/>
    </location>
</feature>
<dbReference type="Pfam" id="PF02386">
    <property type="entry name" value="TrkH"/>
    <property type="match status" value="1"/>
</dbReference>
<keyword evidence="12" id="KW-1185">Reference proteome</keyword>
<comment type="subcellular location">
    <subcellularLocation>
        <location evidence="1">Cell membrane</location>
        <topology evidence="1">Multi-pass membrane protein</topology>
    </subcellularLocation>
</comment>
<feature type="transmembrane region" description="Helical" evidence="10">
    <location>
        <begin position="303"/>
        <end position="334"/>
    </location>
</feature>
<keyword evidence="6" id="KW-0630">Potassium</keyword>
<feature type="transmembrane region" description="Helical" evidence="10">
    <location>
        <begin position="201"/>
        <end position="222"/>
    </location>
</feature>
<feature type="transmembrane region" description="Helical" evidence="10">
    <location>
        <begin position="382"/>
        <end position="400"/>
    </location>
</feature>
<keyword evidence="4" id="KW-0633">Potassium transport</keyword>
<protein>
    <submittedName>
        <fullName evidence="11">Trk system potassium uptake protein TrkH</fullName>
    </submittedName>
</protein>
<keyword evidence="3" id="KW-1003">Cell membrane</keyword>
<feature type="transmembrane region" description="Helical" evidence="10">
    <location>
        <begin position="82"/>
        <end position="106"/>
    </location>
</feature>
<dbReference type="Proteomes" id="UP001258181">
    <property type="component" value="Unassembled WGS sequence"/>
</dbReference>
<keyword evidence="7 10" id="KW-1133">Transmembrane helix</keyword>
<dbReference type="InterPro" id="IPR004772">
    <property type="entry name" value="TrkH"/>
</dbReference>
<evidence type="ECO:0000256" key="10">
    <source>
        <dbReference type="SAM" id="Phobius"/>
    </source>
</evidence>
<evidence type="ECO:0000256" key="1">
    <source>
        <dbReference type="ARBA" id="ARBA00004651"/>
    </source>
</evidence>
<dbReference type="InterPro" id="IPR003445">
    <property type="entry name" value="Cat_transpt"/>
</dbReference>
<dbReference type="NCBIfam" id="TIGR00933">
    <property type="entry name" value="2a38"/>
    <property type="match status" value="1"/>
</dbReference>
<feature type="transmembrane region" description="Helical" evidence="10">
    <location>
        <begin position="20"/>
        <end position="39"/>
    </location>
</feature>
<feature type="transmembrane region" description="Helical" evidence="10">
    <location>
        <begin position="51"/>
        <end position="70"/>
    </location>
</feature>
<reference evidence="11 12" key="1">
    <citation type="submission" date="2023-07" db="EMBL/GenBank/DDBJ databases">
        <title>Sorghum-associated microbial communities from plants grown in Nebraska, USA.</title>
        <authorList>
            <person name="Schachtman D."/>
        </authorList>
    </citation>
    <scope>NUCLEOTIDE SEQUENCE [LARGE SCALE GENOMIC DNA]</scope>
    <source>
        <strain evidence="11 12">BE211</strain>
    </source>
</reference>
<gene>
    <name evidence="11" type="ORF">J2X07_000217</name>
</gene>
<evidence type="ECO:0000313" key="11">
    <source>
        <dbReference type="EMBL" id="MDR7071242.1"/>
    </source>
</evidence>
<dbReference type="PANTHER" id="PTHR32024:SF1">
    <property type="entry name" value="KTR SYSTEM POTASSIUM UPTAKE PROTEIN B"/>
    <property type="match status" value="1"/>
</dbReference>
<proteinExistence type="predicted"/>
<dbReference type="PANTHER" id="PTHR32024">
    <property type="entry name" value="TRK SYSTEM POTASSIUM UPTAKE PROTEIN TRKG-RELATED"/>
    <property type="match status" value="1"/>
</dbReference>
<keyword evidence="9 10" id="KW-0472">Membrane</keyword>
<keyword evidence="5 10" id="KW-0812">Transmembrane</keyword>
<evidence type="ECO:0000256" key="4">
    <source>
        <dbReference type="ARBA" id="ARBA00022538"/>
    </source>
</evidence>
<organism evidence="11 12">
    <name type="scientific">Fictibacillus barbaricus</name>
    <dbReference type="NCBI Taxonomy" id="182136"/>
    <lineage>
        <taxon>Bacteria</taxon>
        <taxon>Bacillati</taxon>
        <taxon>Bacillota</taxon>
        <taxon>Bacilli</taxon>
        <taxon>Bacillales</taxon>
        <taxon>Fictibacillaceae</taxon>
        <taxon>Fictibacillus</taxon>
    </lineage>
</organism>
<evidence type="ECO:0000256" key="7">
    <source>
        <dbReference type="ARBA" id="ARBA00022989"/>
    </source>
</evidence>
<name>A0ABU1TVL5_9BACL</name>
<evidence type="ECO:0000256" key="8">
    <source>
        <dbReference type="ARBA" id="ARBA00023065"/>
    </source>
</evidence>